<dbReference type="EMBL" id="BOMW01000043">
    <property type="protein sequence ID" value="GIF06948.1"/>
    <property type="molecule type" value="Genomic_DNA"/>
</dbReference>
<reference evidence="1" key="1">
    <citation type="submission" date="2021-01" db="EMBL/GenBank/DDBJ databases">
        <title>Whole genome shotgun sequence of Actinoplanes siamensis NBRC 109076.</title>
        <authorList>
            <person name="Komaki H."/>
            <person name="Tamura T."/>
        </authorList>
    </citation>
    <scope>NUCLEOTIDE SEQUENCE</scope>
    <source>
        <strain evidence="1">NBRC 109076</strain>
    </source>
</reference>
<sequence>MSIEAVRRRLRHASTETTRLYALLDDKLADDETRAARRRARANS</sequence>
<name>A0A919N9Q1_9ACTN</name>
<dbReference type="RefSeq" id="WP_275409492.1">
    <property type="nucleotide sequence ID" value="NZ_BOMW01000043.1"/>
</dbReference>
<evidence type="ECO:0000313" key="1">
    <source>
        <dbReference type="EMBL" id="GIF06948.1"/>
    </source>
</evidence>
<evidence type="ECO:0000313" key="2">
    <source>
        <dbReference type="Proteomes" id="UP000629619"/>
    </source>
</evidence>
<gene>
    <name evidence="1" type="ORF">Asi03nite_44860</name>
</gene>
<evidence type="ECO:0008006" key="3">
    <source>
        <dbReference type="Google" id="ProtNLM"/>
    </source>
</evidence>
<proteinExistence type="predicted"/>
<comment type="caution">
    <text evidence="1">The sequence shown here is derived from an EMBL/GenBank/DDBJ whole genome shotgun (WGS) entry which is preliminary data.</text>
</comment>
<dbReference type="AlphaFoldDB" id="A0A919N9Q1"/>
<accession>A0A919N9Q1</accession>
<keyword evidence="2" id="KW-1185">Reference proteome</keyword>
<organism evidence="1 2">
    <name type="scientific">Actinoplanes siamensis</name>
    <dbReference type="NCBI Taxonomy" id="1223317"/>
    <lineage>
        <taxon>Bacteria</taxon>
        <taxon>Bacillati</taxon>
        <taxon>Actinomycetota</taxon>
        <taxon>Actinomycetes</taxon>
        <taxon>Micromonosporales</taxon>
        <taxon>Micromonosporaceae</taxon>
        <taxon>Actinoplanes</taxon>
    </lineage>
</organism>
<dbReference type="Proteomes" id="UP000629619">
    <property type="component" value="Unassembled WGS sequence"/>
</dbReference>
<protein>
    <recommendedName>
        <fullName evidence="3">Integrase</fullName>
    </recommendedName>
</protein>